<comment type="caution">
    <text evidence="18">The sequence shown here is derived from an EMBL/GenBank/DDBJ whole genome shotgun (WGS) entry which is preliminary data.</text>
</comment>
<dbReference type="Pfam" id="PF01938">
    <property type="entry name" value="TRAM"/>
    <property type="match status" value="1"/>
</dbReference>
<dbReference type="InterPro" id="IPR038135">
    <property type="entry name" value="Methylthiotransferase_N_sf"/>
</dbReference>
<dbReference type="AlphaFoldDB" id="A0A2P2EDQ3"/>
<dbReference type="PROSITE" id="PS50926">
    <property type="entry name" value="TRAM"/>
    <property type="match status" value="1"/>
</dbReference>
<evidence type="ECO:0000256" key="5">
    <source>
        <dbReference type="ARBA" id="ARBA00022691"/>
    </source>
</evidence>
<dbReference type="InterPro" id="IPR020612">
    <property type="entry name" value="Methylthiotransferase_CS"/>
</dbReference>
<feature type="domain" description="TRAM" evidence="15">
    <location>
        <begin position="416"/>
        <end position="478"/>
    </location>
</feature>
<keyword evidence="3 14" id="KW-0963">Cytoplasm</keyword>
<dbReference type="Gene3D" id="3.80.30.20">
    <property type="entry name" value="tm_1862 like domain"/>
    <property type="match status" value="1"/>
</dbReference>
<dbReference type="SUPFAM" id="SSF102114">
    <property type="entry name" value="Radical SAM enzymes"/>
    <property type="match status" value="1"/>
</dbReference>
<comment type="subcellular location">
    <subcellularLocation>
        <location evidence="14">Cytoplasm</location>
    </subcellularLocation>
</comment>
<comment type="cofactor">
    <cofactor evidence="14">
        <name>[4Fe-4S] cluster</name>
        <dbReference type="ChEBI" id="CHEBI:49883"/>
    </cofactor>
    <text evidence="14">Binds 2 [4Fe-4S] clusters. One cluster is coordinated with 3 cysteines and an exchangeable S-adenosyl-L-methionine.</text>
</comment>
<feature type="domain" description="Radical SAM core" evidence="17">
    <location>
        <begin position="178"/>
        <end position="413"/>
    </location>
</feature>
<dbReference type="OrthoDB" id="9805215at2"/>
<dbReference type="EC" id="2.8.4.3" evidence="10 14"/>
<dbReference type="Proteomes" id="UP000245086">
    <property type="component" value="Unassembled WGS sequence"/>
</dbReference>
<evidence type="ECO:0000256" key="13">
    <source>
        <dbReference type="ARBA" id="ARBA00081141"/>
    </source>
</evidence>
<keyword evidence="19" id="KW-1185">Reference proteome</keyword>
<accession>A0A2P2EDQ3</accession>
<dbReference type="GO" id="GO:0005829">
    <property type="term" value="C:cytosol"/>
    <property type="evidence" value="ECO:0007669"/>
    <property type="project" value="TreeGrafter"/>
</dbReference>
<dbReference type="InterPro" id="IPR005839">
    <property type="entry name" value="Methylthiotransferase"/>
</dbReference>
<evidence type="ECO:0000259" key="15">
    <source>
        <dbReference type="PROSITE" id="PS50926"/>
    </source>
</evidence>
<dbReference type="InterPro" id="IPR002792">
    <property type="entry name" value="TRAM_dom"/>
</dbReference>
<feature type="binding site" evidence="14">
    <location>
        <position position="43"/>
    </location>
    <ligand>
        <name>[4Fe-4S] cluster</name>
        <dbReference type="ChEBI" id="CHEBI:49883"/>
        <label>1</label>
    </ligand>
</feature>
<evidence type="ECO:0000259" key="17">
    <source>
        <dbReference type="PROSITE" id="PS51918"/>
    </source>
</evidence>
<dbReference type="GO" id="GO:0051539">
    <property type="term" value="F:4 iron, 4 sulfur cluster binding"/>
    <property type="evidence" value="ECO:0007669"/>
    <property type="project" value="UniProtKB-UniRule"/>
</dbReference>
<keyword evidence="5 14" id="KW-0949">S-adenosyl-L-methionine</keyword>
<name>A0A2P2EDQ3_9PROT</name>
<evidence type="ECO:0000256" key="1">
    <source>
        <dbReference type="ARBA" id="ARBA00003234"/>
    </source>
</evidence>
<dbReference type="InterPro" id="IPR006638">
    <property type="entry name" value="Elp3/MiaA/NifB-like_rSAM"/>
</dbReference>
<dbReference type="GO" id="GO:0035597">
    <property type="term" value="F:tRNA-2-methylthio-N(6)-dimethylallyladenosine(37) synthase activity"/>
    <property type="evidence" value="ECO:0007669"/>
    <property type="project" value="UniProtKB-EC"/>
</dbReference>
<evidence type="ECO:0000313" key="19">
    <source>
        <dbReference type="Proteomes" id="UP000245086"/>
    </source>
</evidence>
<evidence type="ECO:0000256" key="7">
    <source>
        <dbReference type="ARBA" id="ARBA00022723"/>
    </source>
</evidence>
<evidence type="ECO:0000256" key="14">
    <source>
        <dbReference type="HAMAP-Rule" id="MF_01864"/>
    </source>
</evidence>
<dbReference type="InterPro" id="IPR013848">
    <property type="entry name" value="Methylthiotransferase_N"/>
</dbReference>
<dbReference type="EMBL" id="BFBR01000011">
    <property type="protein sequence ID" value="GBF59186.1"/>
    <property type="molecule type" value="Genomic_DNA"/>
</dbReference>
<feature type="domain" description="MTTase N-terminal" evidence="16">
    <location>
        <begin position="34"/>
        <end position="154"/>
    </location>
</feature>
<dbReference type="PROSITE" id="PS51918">
    <property type="entry name" value="RADICAL_SAM"/>
    <property type="match status" value="1"/>
</dbReference>
<evidence type="ECO:0000256" key="4">
    <source>
        <dbReference type="ARBA" id="ARBA00022679"/>
    </source>
</evidence>
<dbReference type="Gene3D" id="3.40.50.12160">
    <property type="entry name" value="Methylthiotransferase, N-terminal domain"/>
    <property type="match status" value="1"/>
</dbReference>
<dbReference type="RefSeq" id="WP_108986082.1">
    <property type="nucleotide sequence ID" value="NZ_BFBR01000011.1"/>
</dbReference>
<dbReference type="SFLD" id="SFLDF00273">
    <property type="entry name" value="(dimethylallyl)adenosine_tRNA"/>
    <property type="match status" value="1"/>
</dbReference>
<proteinExistence type="inferred from homology"/>
<dbReference type="FunFam" id="3.40.50.12160:FF:000003">
    <property type="entry name" value="CDK5 regulatory subunit-associated protein 1"/>
    <property type="match status" value="1"/>
</dbReference>
<dbReference type="SFLD" id="SFLDG01082">
    <property type="entry name" value="B12-binding_domain_containing"/>
    <property type="match status" value="1"/>
</dbReference>
<evidence type="ECO:0000256" key="2">
    <source>
        <dbReference type="ARBA" id="ARBA00022485"/>
    </source>
</evidence>
<feature type="binding site" evidence="14">
    <location>
        <position position="79"/>
    </location>
    <ligand>
        <name>[4Fe-4S] cluster</name>
        <dbReference type="ChEBI" id="CHEBI:49883"/>
        <label>1</label>
    </ligand>
</feature>
<evidence type="ECO:0000313" key="18">
    <source>
        <dbReference type="EMBL" id="GBF59186.1"/>
    </source>
</evidence>
<protein>
    <recommendedName>
        <fullName evidence="11 14">tRNA-2-methylthio-N(6)-dimethylallyladenosine synthase</fullName>
        <ecNumber evidence="10 14">2.8.4.3</ecNumber>
    </recommendedName>
    <alternativeName>
        <fullName evidence="13 14">(Dimethylallyl)adenosine tRNA methylthiotransferase MiaB</fullName>
    </alternativeName>
    <alternativeName>
        <fullName evidence="12 14">tRNA-i(6)A37 methylthiotransferase</fullName>
    </alternativeName>
</protein>
<dbReference type="SFLD" id="SFLDG01061">
    <property type="entry name" value="methylthiotransferase"/>
    <property type="match status" value="1"/>
</dbReference>
<evidence type="ECO:0000256" key="6">
    <source>
        <dbReference type="ARBA" id="ARBA00022694"/>
    </source>
</evidence>
<keyword evidence="9 14" id="KW-0411">Iron-sulfur</keyword>
<dbReference type="HAMAP" id="MF_01864">
    <property type="entry name" value="tRNA_metthiotr_MiaB"/>
    <property type="match status" value="1"/>
</dbReference>
<comment type="catalytic activity">
    <reaction evidence="14">
        <text>N(6)-dimethylallyladenosine(37) in tRNA + (sulfur carrier)-SH + AH2 + 2 S-adenosyl-L-methionine = 2-methylsulfanyl-N(6)-dimethylallyladenosine(37) in tRNA + (sulfur carrier)-H + 5'-deoxyadenosine + L-methionine + A + S-adenosyl-L-homocysteine + 2 H(+)</text>
        <dbReference type="Rhea" id="RHEA:37067"/>
        <dbReference type="Rhea" id="RHEA-COMP:10375"/>
        <dbReference type="Rhea" id="RHEA-COMP:10376"/>
        <dbReference type="Rhea" id="RHEA-COMP:14737"/>
        <dbReference type="Rhea" id="RHEA-COMP:14739"/>
        <dbReference type="ChEBI" id="CHEBI:13193"/>
        <dbReference type="ChEBI" id="CHEBI:15378"/>
        <dbReference type="ChEBI" id="CHEBI:17319"/>
        <dbReference type="ChEBI" id="CHEBI:17499"/>
        <dbReference type="ChEBI" id="CHEBI:29917"/>
        <dbReference type="ChEBI" id="CHEBI:57844"/>
        <dbReference type="ChEBI" id="CHEBI:57856"/>
        <dbReference type="ChEBI" id="CHEBI:59789"/>
        <dbReference type="ChEBI" id="CHEBI:64428"/>
        <dbReference type="ChEBI" id="CHEBI:74415"/>
        <dbReference type="ChEBI" id="CHEBI:74417"/>
        <dbReference type="EC" id="2.8.4.3"/>
    </reaction>
</comment>
<dbReference type="InterPro" id="IPR007197">
    <property type="entry name" value="rSAM"/>
</dbReference>
<dbReference type="NCBIfam" id="TIGR01574">
    <property type="entry name" value="miaB-methiolase"/>
    <property type="match status" value="1"/>
</dbReference>
<dbReference type="InterPro" id="IPR023404">
    <property type="entry name" value="rSAM_horseshoe"/>
</dbReference>
<feature type="binding site" evidence="14">
    <location>
        <position position="117"/>
    </location>
    <ligand>
        <name>[4Fe-4S] cluster</name>
        <dbReference type="ChEBI" id="CHEBI:49883"/>
        <label>1</label>
    </ligand>
</feature>
<comment type="similarity">
    <text evidence="14">Belongs to the methylthiotransferase family. MiaB subfamily.</text>
</comment>
<dbReference type="FunFam" id="3.80.30.20:FF:000001">
    <property type="entry name" value="tRNA-2-methylthio-N(6)-dimethylallyladenosine synthase 2"/>
    <property type="match status" value="1"/>
</dbReference>
<evidence type="ECO:0000256" key="10">
    <source>
        <dbReference type="ARBA" id="ARBA00033765"/>
    </source>
</evidence>
<evidence type="ECO:0000256" key="8">
    <source>
        <dbReference type="ARBA" id="ARBA00023004"/>
    </source>
</evidence>
<keyword evidence="7 14" id="KW-0479">Metal-binding</keyword>
<dbReference type="SFLD" id="SFLDS00029">
    <property type="entry name" value="Radical_SAM"/>
    <property type="match status" value="1"/>
</dbReference>
<evidence type="ECO:0000256" key="11">
    <source>
        <dbReference type="ARBA" id="ARBA00068570"/>
    </source>
</evidence>
<dbReference type="PROSITE" id="PS01278">
    <property type="entry name" value="MTTASE_RADICAL"/>
    <property type="match status" value="1"/>
</dbReference>
<dbReference type="PROSITE" id="PS51449">
    <property type="entry name" value="MTTASE_N"/>
    <property type="match status" value="1"/>
</dbReference>
<dbReference type="PANTHER" id="PTHR43020">
    <property type="entry name" value="CDK5 REGULATORY SUBUNIT-ASSOCIATED PROTEIN 1"/>
    <property type="match status" value="1"/>
</dbReference>
<comment type="function">
    <text evidence="1 14">Catalyzes the methylthiolation of N6-(dimethylallyl)adenosine (i(6)A), leading to the formation of 2-methylthio-N6-(dimethylallyl)adenosine (ms(2)i(6)A) at position 37 in tRNAs that read codons beginning with uridine.</text>
</comment>
<reference evidence="18 19" key="1">
    <citation type="journal article" date="2018" name="Genome Announc.">
        <title>Draft Genome Sequence of "Candidatus Phycosocius bacilliformis," an Alphaproteobacterial Ectosymbiont of the Hydrocarbon-Producing Green Alga Botryococcus braunii.</title>
        <authorList>
            <person name="Tanabe Y."/>
            <person name="Yamaguchi H."/>
            <person name="Watanabe M.M."/>
        </authorList>
    </citation>
    <scope>NUCLEOTIDE SEQUENCE [LARGE SCALE GENOMIC DNA]</scope>
    <source>
        <strain evidence="18 19">BOTRYCO-2</strain>
    </source>
</reference>
<feature type="binding site" evidence="14">
    <location>
        <position position="199"/>
    </location>
    <ligand>
        <name>[4Fe-4S] cluster</name>
        <dbReference type="ChEBI" id="CHEBI:49883"/>
        <label>2</label>
        <note>4Fe-4S-S-AdoMet</note>
    </ligand>
</feature>
<keyword evidence="8 14" id="KW-0408">Iron</keyword>
<evidence type="ECO:0000256" key="9">
    <source>
        <dbReference type="ARBA" id="ARBA00023014"/>
    </source>
</evidence>
<keyword evidence="2 14" id="KW-0004">4Fe-4S</keyword>
<dbReference type="SMART" id="SM00729">
    <property type="entry name" value="Elp3"/>
    <property type="match status" value="1"/>
</dbReference>
<evidence type="ECO:0000256" key="12">
    <source>
        <dbReference type="ARBA" id="ARBA00080698"/>
    </source>
</evidence>
<dbReference type="InterPro" id="IPR006463">
    <property type="entry name" value="MiaB_methiolase"/>
</dbReference>
<feature type="binding site" evidence="14">
    <location>
        <position position="196"/>
    </location>
    <ligand>
        <name>[4Fe-4S] cluster</name>
        <dbReference type="ChEBI" id="CHEBI:49883"/>
        <label>2</label>
        <note>4Fe-4S-S-AdoMet</note>
    </ligand>
</feature>
<keyword evidence="4 14" id="KW-0808">Transferase</keyword>
<feature type="binding site" evidence="14">
    <location>
        <position position="192"/>
    </location>
    <ligand>
        <name>[4Fe-4S] cluster</name>
        <dbReference type="ChEBI" id="CHEBI:49883"/>
        <label>2</label>
        <note>4Fe-4S-S-AdoMet</note>
    </ligand>
</feature>
<organism evidence="18 19">
    <name type="scientific">Candidatus Phycosocius bacilliformis</name>
    <dbReference type="NCBI Taxonomy" id="1445552"/>
    <lineage>
        <taxon>Bacteria</taxon>
        <taxon>Pseudomonadati</taxon>
        <taxon>Pseudomonadota</taxon>
        <taxon>Alphaproteobacteria</taxon>
        <taxon>Caulobacterales</taxon>
        <taxon>Caulobacterales incertae sedis</taxon>
        <taxon>Candidatus Phycosocius</taxon>
    </lineage>
</organism>
<dbReference type="PANTHER" id="PTHR43020:SF2">
    <property type="entry name" value="MITOCHONDRIAL TRNA METHYLTHIOTRANSFERASE CDK5RAP1"/>
    <property type="match status" value="1"/>
</dbReference>
<keyword evidence="6 14" id="KW-0819">tRNA processing</keyword>
<dbReference type="InterPro" id="IPR058240">
    <property type="entry name" value="rSAM_sf"/>
</dbReference>
<gene>
    <name evidence="14 18" type="primary">miaB</name>
    <name evidence="18" type="ORF">PbB2_02878</name>
</gene>
<comment type="subunit">
    <text evidence="14">Monomer.</text>
</comment>
<dbReference type="Pfam" id="PF00919">
    <property type="entry name" value="UPF0004"/>
    <property type="match status" value="1"/>
</dbReference>
<sequence length="480" mass="52524">MHEEAAHLSQDVLTRSPDVVAGATDAAQADAAGKTLFIQTYGCQMNVYDSERMADVLRPLGYRQVDRPDTANLVVLNTCHIREKATEKVYSEIGRLKAHKDVMAQKGDHMTIAIAGCVAQAEGEEIMRRAPAVDLVVGPQAYHKLPELIARAARASGERLETSFEAVEKFDALPTARAPEGPSAFLSVQEGCDKFCTFCVVPYTRGAEYSRNVDSIIAEARGLARQGVREITLLGQNVNAYHGQGPQLEGSNTWSLAQLVRHLAKIGGIERIRYTTSHPCDMGDDLIAAHGEVPELMPYLHLPVQSGSNKILKAMNRKHSVESYLETLAKVRQARPDIALASDFIVGFPGETEQDFEDTMELVRAVGYAGAFSFKYSRRPGTPAAEMYGQVDPEVADDRLQRLQALILDQQRAFNTSKVGQTFDVLFTGKGRNEGQILGRSPWLQSVHVQGPEALIGQLHRVRIIATASNSLTGELVISS</sequence>
<evidence type="ECO:0000259" key="16">
    <source>
        <dbReference type="PROSITE" id="PS51449"/>
    </source>
</evidence>
<dbReference type="CDD" id="cd01335">
    <property type="entry name" value="Radical_SAM"/>
    <property type="match status" value="1"/>
</dbReference>
<dbReference type="NCBIfam" id="TIGR00089">
    <property type="entry name" value="MiaB/RimO family radical SAM methylthiotransferase"/>
    <property type="match status" value="1"/>
</dbReference>
<dbReference type="Pfam" id="PF04055">
    <property type="entry name" value="Radical_SAM"/>
    <property type="match status" value="1"/>
</dbReference>
<evidence type="ECO:0000256" key="3">
    <source>
        <dbReference type="ARBA" id="ARBA00022490"/>
    </source>
</evidence>
<dbReference type="GO" id="GO:0046872">
    <property type="term" value="F:metal ion binding"/>
    <property type="evidence" value="ECO:0007669"/>
    <property type="project" value="UniProtKB-KW"/>
</dbReference>